<evidence type="ECO:0000313" key="2">
    <source>
        <dbReference type="EMBL" id="GJT15930.1"/>
    </source>
</evidence>
<evidence type="ECO:0000256" key="1">
    <source>
        <dbReference type="SAM" id="MobiDB-lite"/>
    </source>
</evidence>
<feature type="compositionally biased region" description="Acidic residues" evidence="1">
    <location>
        <begin position="107"/>
        <end position="164"/>
    </location>
</feature>
<organism evidence="2 3">
    <name type="scientific">Tanacetum coccineum</name>
    <dbReference type="NCBI Taxonomy" id="301880"/>
    <lineage>
        <taxon>Eukaryota</taxon>
        <taxon>Viridiplantae</taxon>
        <taxon>Streptophyta</taxon>
        <taxon>Embryophyta</taxon>
        <taxon>Tracheophyta</taxon>
        <taxon>Spermatophyta</taxon>
        <taxon>Magnoliopsida</taxon>
        <taxon>eudicotyledons</taxon>
        <taxon>Gunneridae</taxon>
        <taxon>Pentapetalae</taxon>
        <taxon>asterids</taxon>
        <taxon>campanulids</taxon>
        <taxon>Asterales</taxon>
        <taxon>Asteraceae</taxon>
        <taxon>Asteroideae</taxon>
        <taxon>Anthemideae</taxon>
        <taxon>Anthemidinae</taxon>
        <taxon>Tanacetum</taxon>
    </lineage>
</organism>
<name>A0ABQ5BM59_9ASTR</name>
<gene>
    <name evidence="2" type="ORF">Tco_0874636</name>
</gene>
<feature type="region of interest" description="Disordered" evidence="1">
    <location>
        <begin position="20"/>
        <end position="201"/>
    </location>
</feature>
<keyword evidence="3" id="KW-1185">Reference proteome</keyword>
<reference evidence="2" key="2">
    <citation type="submission" date="2022-01" db="EMBL/GenBank/DDBJ databases">
        <authorList>
            <person name="Yamashiro T."/>
            <person name="Shiraishi A."/>
            <person name="Satake H."/>
            <person name="Nakayama K."/>
        </authorList>
    </citation>
    <scope>NUCLEOTIDE SEQUENCE</scope>
</reference>
<feature type="compositionally biased region" description="Acidic residues" evidence="1">
    <location>
        <begin position="186"/>
        <end position="195"/>
    </location>
</feature>
<reference evidence="2" key="1">
    <citation type="journal article" date="2022" name="Int. J. Mol. Sci.">
        <title>Draft Genome of Tanacetum Coccineum: Genomic Comparison of Closely Related Tanacetum-Family Plants.</title>
        <authorList>
            <person name="Yamashiro T."/>
            <person name="Shiraishi A."/>
            <person name="Nakayama K."/>
            <person name="Satake H."/>
        </authorList>
    </citation>
    <scope>NUCLEOTIDE SEQUENCE</scope>
</reference>
<evidence type="ECO:0000313" key="3">
    <source>
        <dbReference type="Proteomes" id="UP001151760"/>
    </source>
</evidence>
<proteinExistence type="predicted"/>
<dbReference type="EMBL" id="BQNB010013435">
    <property type="protein sequence ID" value="GJT15930.1"/>
    <property type="molecule type" value="Genomic_DNA"/>
</dbReference>
<dbReference type="Proteomes" id="UP001151760">
    <property type="component" value="Unassembled WGS sequence"/>
</dbReference>
<accession>A0ABQ5BM59</accession>
<sequence>MSDSDESGVTYTVVSSLFEGLSDIGSPRADDHEYLELPGMPEDPYVEAALQAPPSPDYVPGPEEPEQAPPSPDYVPGPEHADDEIVAEDQPYAEDASPTAQSPDYVPESDPEADPEEDDDEDPEEDPVDYPADGGDDGDDEEGSSEDDEDDDMDIEADDEEEEEHPAPADSVVIALPTTDQASSAEETEPFETDESAATPPPHLAYRVTARISIPALVPTPVWSDAEVARLLAISTPPSSPFFPWSSPLPQIPSPSLPLSPPSPVLSPVPPPSLILSLGYRAAMIRMRVEAASTSHSLPLPLAYCCEFVTNMLPVVMTISTSSNHYSTTSTNDNIILPGVTNMLPVAMTISTSKDYSLSNHVFCDICCYLHFVYTDSEPGRAFWGADDEEYLREAFHGPCVLGIYGLLIQPVAHPAPDYIPGPEDPTDTGISQDERMSIEFPAEEQLLTLPFLE</sequence>
<protein>
    <submittedName>
        <fullName evidence="2">Uncharacterized protein</fullName>
    </submittedName>
</protein>
<comment type="caution">
    <text evidence="2">The sequence shown here is derived from an EMBL/GenBank/DDBJ whole genome shotgun (WGS) entry which is preliminary data.</text>
</comment>